<dbReference type="GO" id="GO:0004867">
    <property type="term" value="F:serine-type endopeptidase inhibitor activity"/>
    <property type="evidence" value="ECO:0007669"/>
    <property type="project" value="InterPro"/>
</dbReference>
<feature type="domain" description="Antistasin-like" evidence="4">
    <location>
        <begin position="369"/>
        <end position="396"/>
    </location>
</feature>
<dbReference type="PROSITE" id="PS51162">
    <property type="entry name" value="THYROGLOBULIN_1_2"/>
    <property type="match status" value="2"/>
</dbReference>
<proteinExistence type="predicted"/>
<dbReference type="InterPro" id="IPR004094">
    <property type="entry name" value="Antistasin-like"/>
</dbReference>
<dbReference type="InterPro" id="IPR006150">
    <property type="entry name" value="Cys_repeat_1"/>
</dbReference>
<comment type="caution">
    <text evidence="2">Lacks conserved residue(s) required for the propagation of feature annotation.</text>
</comment>
<comment type="caution">
    <text evidence="6">The sequence shown here is derived from an EMBL/GenBank/DDBJ whole genome shotgun (WGS) entry which is preliminary data.</text>
</comment>
<evidence type="ECO:0000313" key="6">
    <source>
        <dbReference type="EMBL" id="RCN35453.1"/>
    </source>
</evidence>
<dbReference type="OrthoDB" id="5853592at2759"/>
<sequence>MARIMANKRTVQYLLACFHAALTAELYEMRRLRRCDRAGKYEPIQCDDDGCFCVDIDSGEEIPGSRTSDDAPNCKTEYVCPDVVCRTSCPYEFEKEPNGCRSCRCRNPCAEVKCPQGSFCVMTAVSCFQTENCPPQPRCVLNLCPRGEPFISPVGVVETCSAKDQCPSDFWCHQVGFSSSELCCPLPTRTVHSGSCPAAVPLLDRASSCRFDCRADDDCSFSEKCCYDGCGMHCKETIPSASGGTGEDKKQPVVKPGVCPYFDERQCSGKSQSNQCGSDEDCTGVQKCCSDGCTKKCLYPESNSACMQAKGALQMIGQSSRIQCRPDGSFEEVQCDADYCWCVNKFGVEVEGTRTSDDIAPNCRAPRKCPLPLCTHDISCKFGMKKDSNGCDTCECSSPCDGVICPDTSVCVPAPVECVAGPCPEVNVSTSIEAKIALASAMANEGHNAIWTVPRCVVNPCPSGSPLVDPSTAQHLKCTNNSGCVGSNPRSYCSQYKSDGGVCCPGQEPHWSPGTCPHGVSSNGDCSRQCLLDEQCASGQRCCFNGCGMSCVAAVFSAPPSPAIHIGECLEVKSLGAFCVQRSRESECSSDQDCTSLRKCCSDGCVRRCALPEVTTHCLVKIMCSHNVLIPSKGYFVLFNVALNA</sequence>
<evidence type="ECO:0000256" key="1">
    <source>
        <dbReference type="ARBA" id="ARBA00023157"/>
    </source>
</evidence>
<feature type="domain" description="Thyroglobulin type-1" evidence="3">
    <location>
        <begin position="26"/>
        <end position="74"/>
    </location>
</feature>
<dbReference type="InterPro" id="IPR050514">
    <property type="entry name" value="WAP_four-disulfide_core"/>
</dbReference>
<dbReference type="PANTHER" id="PTHR19441:SF95">
    <property type="entry name" value="PERLWAPIN ISOFORM X1"/>
    <property type="match status" value="1"/>
</dbReference>
<gene>
    <name evidence="6" type="ORF">ANCCAN_18686</name>
</gene>
<dbReference type="InterPro" id="IPR036857">
    <property type="entry name" value="Thyroglobulin_1_sf"/>
</dbReference>
<dbReference type="InterPro" id="IPR008197">
    <property type="entry name" value="WAP_dom"/>
</dbReference>
<dbReference type="EMBL" id="JOJR01000661">
    <property type="protein sequence ID" value="RCN35453.1"/>
    <property type="molecule type" value="Genomic_DNA"/>
</dbReference>
<dbReference type="Gene3D" id="4.10.75.10">
    <property type="entry name" value="Elafin-like"/>
    <property type="match status" value="4"/>
</dbReference>
<name>A0A368FTG4_ANCCA</name>
<dbReference type="PRINTS" id="PR00003">
    <property type="entry name" value="4DISULPHCORE"/>
</dbReference>
<dbReference type="GO" id="GO:0005615">
    <property type="term" value="C:extracellular space"/>
    <property type="evidence" value="ECO:0007669"/>
    <property type="project" value="TreeGrafter"/>
</dbReference>
<evidence type="ECO:0000256" key="2">
    <source>
        <dbReference type="PROSITE-ProRule" id="PRU00500"/>
    </source>
</evidence>
<dbReference type="SMART" id="SM00211">
    <property type="entry name" value="TY"/>
    <property type="match status" value="2"/>
</dbReference>
<dbReference type="InterPro" id="IPR036645">
    <property type="entry name" value="Elafin-like_sf"/>
</dbReference>
<evidence type="ECO:0000259" key="5">
    <source>
        <dbReference type="PROSITE" id="PS51390"/>
    </source>
</evidence>
<dbReference type="PROSITE" id="PS51252">
    <property type="entry name" value="ANTISTASIN"/>
    <property type="match status" value="2"/>
</dbReference>
<dbReference type="SUPFAM" id="SSF57610">
    <property type="entry name" value="Thyroglobulin type-1 domain"/>
    <property type="match status" value="2"/>
</dbReference>
<accession>A0A368FTG4</accession>
<dbReference type="Pfam" id="PF00086">
    <property type="entry name" value="Thyroglobulin_1"/>
    <property type="match status" value="2"/>
</dbReference>
<keyword evidence="7" id="KW-1185">Reference proteome</keyword>
<organism evidence="6 7">
    <name type="scientific">Ancylostoma caninum</name>
    <name type="common">Dog hookworm</name>
    <dbReference type="NCBI Taxonomy" id="29170"/>
    <lineage>
        <taxon>Eukaryota</taxon>
        <taxon>Metazoa</taxon>
        <taxon>Ecdysozoa</taxon>
        <taxon>Nematoda</taxon>
        <taxon>Chromadorea</taxon>
        <taxon>Rhabditida</taxon>
        <taxon>Rhabditina</taxon>
        <taxon>Rhabditomorpha</taxon>
        <taxon>Strongyloidea</taxon>
        <taxon>Ancylostomatidae</taxon>
        <taxon>Ancylostomatinae</taxon>
        <taxon>Ancylostoma</taxon>
    </lineage>
</organism>
<dbReference type="AlphaFoldDB" id="A0A368FTG4"/>
<feature type="domain" description="WAP" evidence="5">
    <location>
        <begin position="509"/>
        <end position="555"/>
    </location>
</feature>
<dbReference type="PROSITE" id="PS51390">
    <property type="entry name" value="WAP"/>
    <property type="match status" value="4"/>
</dbReference>
<dbReference type="Pfam" id="PF14625">
    <property type="entry name" value="Lustrin_cystein"/>
    <property type="match status" value="1"/>
</dbReference>
<dbReference type="Proteomes" id="UP000252519">
    <property type="component" value="Unassembled WGS sequence"/>
</dbReference>
<dbReference type="Pfam" id="PF02822">
    <property type="entry name" value="Antistasin"/>
    <property type="match status" value="1"/>
</dbReference>
<dbReference type="PANTHER" id="PTHR19441">
    <property type="entry name" value="WHEY ACDIC PROTEIN WAP"/>
    <property type="match status" value="1"/>
</dbReference>
<feature type="domain" description="WAP" evidence="5">
    <location>
        <begin position="252"/>
        <end position="301"/>
    </location>
</feature>
<dbReference type="Pfam" id="PF00095">
    <property type="entry name" value="WAP"/>
    <property type="match status" value="4"/>
</dbReference>
<dbReference type="STRING" id="29170.A0A368FTG4"/>
<feature type="domain" description="WAP" evidence="5">
    <location>
        <begin position="189"/>
        <end position="238"/>
    </location>
</feature>
<dbReference type="InterPro" id="IPR000716">
    <property type="entry name" value="Thyroglobulin_1"/>
</dbReference>
<dbReference type="InterPro" id="IPR028150">
    <property type="entry name" value="Lustrin_cystein"/>
</dbReference>
<feature type="domain" description="Antistasin-like" evidence="4">
    <location>
        <begin position="80"/>
        <end position="105"/>
    </location>
</feature>
<dbReference type="Gene3D" id="2.10.22.10">
    <property type="entry name" value="Antistasin, domain 1"/>
    <property type="match status" value="1"/>
</dbReference>
<dbReference type="SUPFAM" id="SSF57256">
    <property type="entry name" value="Elafin-like"/>
    <property type="match status" value="4"/>
</dbReference>
<protein>
    <submittedName>
        <fullName evidence="6">WAP-type 'four-disulfide core</fullName>
    </submittedName>
</protein>
<feature type="domain" description="WAP" evidence="5">
    <location>
        <begin position="562"/>
        <end position="613"/>
    </location>
</feature>
<feature type="domain" description="Thyroglobulin type-1" evidence="3">
    <location>
        <begin position="303"/>
        <end position="363"/>
    </location>
</feature>
<dbReference type="SMART" id="SM00217">
    <property type="entry name" value="WAP"/>
    <property type="match status" value="4"/>
</dbReference>
<dbReference type="Gene3D" id="4.10.800.10">
    <property type="entry name" value="Thyroglobulin type-1"/>
    <property type="match status" value="2"/>
</dbReference>
<dbReference type="SMART" id="SM00289">
    <property type="entry name" value="WR1"/>
    <property type="match status" value="5"/>
</dbReference>
<evidence type="ECO:0000259" key="4">
    <source>
        <dbReference type="PROSITE" id="PS51252"/>
    </source>
</evidence>
<dbReference type="CDD" id="cd00191">
    <property type="entry name" value="TY"/>
    <property type="match status" value="2"/>
</dbReference>
<reference evidence="6 7" key="1">
    <citation type="submission" date="2014-10" db="EMBL/GenBank/DDBJ databases">
        <title>Draft genome of the hookworm Ancylostoma caninum.</title>
        <authorList>
            <person name="Mitreva M."/>
        </authorList>
    </citation>
    <scope>NUCLEOTIDE SEQUENCE [LARGE SCALE GENOMIC DNA]</scope>
    <source>
        <strain evidence="6 7">Baltimore</strain>
    </source>
</reference>
<keyword evidence="1" id="KW-1015">Disulfide bond</keyword>
<evidence type="ECO:0000259" key="3">
    <source>
        <dbReference type="PROSITE" id="PS51162"/>
    </source>
</evidence>
<evidence type="ECO:0000313" key="7">
    <source>
        <dbReference type="Proteomes" id="UP000252519"/>
    </source>
</evidence>